<evidence type="ECO:0000256" key="4">
    <source>
        <dbReference type="ARBA" id="ARBA00022485"/>
    </source>
</evidence>
<dbReference type="Pfam" id="PF23613">
    <property type="entry name" value="ELP3_N"/>
    <property type="match status" value="1"/>
</dbReference>
<keyword evidence="14 16" id="KW-0012">Acyltransferase</keyword>
<dbReference type="PIRSF" id="PIRSF005669">
    <property type="entry name" value="Hist_AcTrfase_ELP3"/>
    <property type="match status" value="1"/>
</dbReference>
<gene>
    <name evidence="18" type="primary">ELP3</name>
    <name evidence="18" type="ORF">LTR69_008311</name>
</gene>
<dbReference type="SUPFAM" id="SSF102114">
    <property type="entry name" value="Radical SAM enzymes"/>
    <property type="match status" value="1"/>
</dbReference>
<keyword evidence="19" id="KW-1185">Reference proteome</keyword>
<comment type="similarity">
    <text evidence="2 16">Belongs to the ELP3 family.</text>
</comment>
<keyword evidence="10" id="KW-0694">RNA-binding</keyword>
<evidence type="ECO:0000256" key="3">
    <source>
        <dbReference type="ARBA" id="ARBA00020266"/>
    </source>
</evidence>
<evidence type="ECO:0000313" key="19">
    <source>
        <dbReference type="Proteomes" id="UP001345691"/>
    </source>
</evidence>
<evidence type="ECO:0000256" key="12">
    <source>
        <dbReference type="ARBA" id="ARBA00023014"/>
    </source>
</evidence>
<evidence type="ECO:0000256" key="16">
    <source>
        <dbReference type="PIRNR" id="PIRNR005669"/>
    </source>
</evidence>
<evidence type="ECO:0000259" key="17">
    <source>
        <dbReference type="PROSITE" id="PS51186"/>
    </source>
</evidence>
<dbReference type="Pfam" id="PF16199">
    <property type="entry name" value="Radical_SAM_C"/>
    <property type="match status" value="1"/>
</dbReference>
<organism evidence="18 19">
    <name type="scientific">Exophiala sideris</name>
    <dbReference type="NCBI Taxonomy" id="1016849"/>
    <lineage>
        <taxon>Eukaryota</taxon>
        <taxon>Fungi</taxon>
        <taxon>Dikarya</taxon>
        <taxon>Ascomycota</taxon>
        <taxon>Pezizomycotina</taxon>
        <taxon>Eurotiomycetes</taxon>
        <taxon>Chaetothyriomycetidae</taxon>
        <taxon>Chaetothyriales</taxon>
        <taxon>Herpotrichiellaceae</taxon>
        <taxon>Exophiala</taxon>
    </lineage>
</organism>
<comment type="catalytic activity">
    <reaction evidence="15">
        <text>uridine(34) in tRNA + acetyl-CoA + S-adenosyl-L-methionine + H2O = 5-(carboxymethyl)uridine(34) in tRNA + 5'-deoxyadenosine + L-methionine + CoA + 2 H(+)</text>
        <dbReference type="Rhea" id="RHEA:61020"/>
        <dbReference type="Rhea" id="RHEA-COMP:10407"/>
        <dbReference type="Rhea" id="RHEA-COMP:11727"/>
        <dbReference type="ChEBI" id="CHEBI:15377"/>
        <dbReference type="ChEBI" id="CHEBI:15378"/>
        <dbReference type="ChEBI" id="CHEBI:17319"/>
        <dbReference type="ChEBI" id="CHEBI:57287"/>
        <dbReference type="ChEBI" id="CHEBI:57288"/>
        <dbReference type="ChEBI" id="CHEBI:57844"/>
        <dbReference type="ChEBI" id="CHEBI:59789"/>
        <dbReference type="ChEBI" id="CHEBI:65315"/>
        <dbReference type="ChEBI" id="CHEBI:74882"/>
        <dbReference type="EC" id="2.3.1.311"/>
    </reaction>
    <physiologicalReaction direction="left-to-right" evidence="15">
        <dbReference type="Rhea" id="RHEA:61021"/>
    </physiologicalReaction>
</comment>
<name>A0ABR0J3P9_9EURO</name>
<dbReference type="PANTHER" id="PTHR11135:SF0">
    <property type="entry name" value="ELONGATOR COMPLEX PROTEIN 3"/>
    <property type="match status" value="1"/>
</dbReference>
<dbReference type="InterPro" id="IPR000182">
    <property type="entry name" value="GNAT_dom"/>
</dbReference>
<keyword evidence="13" id="KW-0496">Mitochondrion</keyword>
<comment type="pathway">
    <text evidence="1">tRNA modification; 5-methoxycarbonylmethyl-2-thiouridine-tRNA biosynthesis.</text>
</comment>
<dbReference type="SMART" id="SM00729">
    <property type="entry name" value="Elp3"/>
    <property type="match status" value="1"/>
</dbReference>
<sequence>MATETVVRTKVKTGKNENLAPESVRFMQACNDIARALIQEYESSLDDSKPKKDINLNRLRGDVAKKHRLSTQPPLTGILAAVPENYKKALLPKLIAKPVRSASGIVVVAVMRYEPTSMRAIRARYDPFEQARGRIDQLKSLGHSVDKVEFILMGGTFMSLDKAYRDNFVAQLHNALSGYQTDNVDEAVAAGEMSSIKCVGLTIETRPDFGQIDHLSDMLRYGCTRLELGVQSLYEDVARDSNRGHTVAAVIESFKFCKDAGFKVVSHMMPDLPNVGMERDIFQFEEYFENPDFRTDGLKIYPTLVIRGTGLYELWRTGRFKNYTPNALVDLVARILALVPPWTRIYRVQRDIPMPLVTSGVENGNLRELALSRMKDFGTTCRDIRTREVGINEVKNKIRPSQVELVRRDYMANDGWETFLAYEDPKQDILIGMLRLRKCTKEYTFRPELTGQPTSIVRELHVYGLAVPIHGREKSRFQHQGYGTLLMKEAERIARDEHGSEKLSVISGVGVRSYYERLGYSLDGPYMSKTLSFDDDDAEV</sequence>
<dbReference type="InterPro" id="IPR016181">
    <property type="entry name" value="Acyl_CoA_acyltransferase"/>
</dbReference>
<evidence type="ECO:0000256" key="7">
    <source>
        <dbReference type="ARBA" id="ARBA00022691"/>
    </source>
</evidence>
<evidence type="ECO:0000256" key="6">
    <source>
        <dbReference type="ARBA" id="ARBA00022679"/>
    </source>
</evidence>
<proteinExistence type="inferred from homology"/>
<comment type="cofactor">
    <cofactor evidence="16">
        <name>[4Fe-4S] cluster</name>
        <dbReference type="ChEBI" id="CHEBI:49883"/>
    </cofactor>
    <text evidence="16">Binds 1 [4Fe-4S] cluster. The cluster is coordinated with 3 cysteines and an exchangeable S-adenosyl-L-methionine.</text>
</comment>
<dbReference type="InterPro" id="IPR039661">
    <property type="entry name" value="ELP3"/>
</dbReference>
<evidence type="ECO:0000256" key="9">
    <source>
        <dbReference type="ARBA" id="ARBA00022723"/>
    </source>
</evidence>
<dbReference type="Proteomes" id="UP001345691">
    <property type="component" value="Unassembled WGS sequence"/>
</dbReference>
<dbReference type="EC" id="2.3.1.-" evidence="16"/>
<keyword evidence="4" id="KW-0004">4Fe-4S</keyword>
<accession>A0ABR0J3P9</accession>
<comment type="function">
    <text evidence="16">Catalytic tRNA acetyltransferase subunit of the elongator complex, which is required for multiple tRNA modifications, including mcm5U (5-methoxycarbonylmethyl uridine), mcm5s2U (5-methoxycarbonylmethyl-2-thiouridine), and ncm5U (5-carbamoylmethyl uridine). In the elongator complex, acts as a tRNA uridine(34) acetyltransferase by mediating formation of carboxymethyluridine in the wobble base at position 34 in tRNAs.</text>
</comment>
<dbReference type="InterPro" id="IPR032432">
    <property type="entry name" value="Radical_SAM_C"/>
</dbReference>
<keyword evidence="8 16" id="KW-0819">tRNA processing</keyword>
<dbReference type="Gene3D" id="3.40.630.30">
    <property type="match status" value="1"/>
</dbReference>
<evidence type="ECO:0000256" key="10">
    <source>
        <dbReference type="ARBA" id="ARBA00022884"/>
    </source>
</evidence>
<dbReference type="PANTHER" id="PTHR11135">
    <property type="entry name" value="HISTONE ACETYLTRANSFERASE-RELATED"/>
    <property type="match status" value="1"/>
</dbReference>
<dbReference type="InterPro" id="IPR056591">
    <property type="entry name" value="ELP3-like_N"/>
</dbReference>
<evidence type="ECO:0000313" key="18">
    <source>
        <dbReference type="EMBL" id="KAK5055478.1"/>
    </source>
</evidence>
<dbReference type="Pfam" id="PF00583">
    <property type="entry name" value="Acetyltransf_1"/>
    <property type="match status" value="1"/>
</dbReference>
<dbReference type="InterPro" id="IPR006638">
    <property type="entry name" value="Elp3/MiaA/NifB-like_rSAM"/>
</dbReference>
<dbReference type="NCBIfam" id="TIGR01211">
    <property type="entry name" value="ELP3"/>
    <property type="match status" value="1"/>
</dbReference>
<evidence type="ECO:0000256" key="14">
    <source>
        <dbReference type="ARBA" id="ARBA00023315"/>
    </source>
</evidence>
<protein>
    <recommendedName>
        <fullName evidence="3 16">Elongator complex protein 3</fullName>
        <ecNumber evidence="16">2.3.1.-</ecNumber>
    </recommendedName>
</protein>
<comment type="caution">
    <text evidence="18">The sequence shown here is derived from an EMBL/GenBank/DDBJ whole genome shotgun (WGS) entry which is preliminary data.</text>
</comment>
<dbReference type="InterPro" id="IPR034687">
    <property type="entry name" value="ELP3-like"/>
</dbReference>
<dbReference type="Pfam" id="PF04055">
    <property type="entry name" value="Radical_SAM"/>
    <property type="match status" value="1"/>
</dbReference>
<evidence type="ECO:0000256" key="2">
    <source>
        <dbReference type="ARBA" id="ARBA00005494"/>
    </source>
</evidence>
<dbReference type="InterPro" id="IPR007197">
    <property type="entry name" value="rSAM"/>
</dbReference>
<keyword evidence="11" id="KW-0408">Iron</keyword>
<evidence type="ECO:0000256" key="13">
    <source>
        <dbReference type="ARBA" id="ARBA00023128"/>
    </source>
</evidence>
<keyword evidence="6 16" id="KW-0808">Transferase</keyword>
<keyword evidence="9 16" id="KW-0479">Metal-binding</keyword>
<evidence type="ECO:0000256" key="1">
    <source>
        <dbReference type="ARBA" id="ARBA00005043"/>
    </source>
</evidence>
<evidence type="ECO:0000256" key="5">
    <source>
        <dbReference type="ARBA" id="ARBA00022555"/>
    </source>
</evidence>
<dbReference type="CDD" id="cd04301">
    <property type="entry name" value="NAT_SF"/>
    <property type="match status" value="1"/>
</dbReference>
<evidence type="ECO:0000256" key="11">
    <source>
        <dbReference type="ARBA" id="ARBA00023004"/>
    </source>
</evidence>
<reference evidence="18 19" key="1">
    <citation type="submission" date="2023-08" db="EMBL/GenBank/DDBJ databases">
        <title>Black Yeasts Isolated from many extreme environments.</title>
        <authorList>
            <person name="Coleine C."/>
            <person name="Stajich J.E."/>
            <person name="Selbmann L."/>
        </authorList>
    </citation>
    <scope>NUCLEOTIDE SEQUENCE [LARGE SCALE GENOMIC DNA]</scope>
    <source>
        <strain evidence="18 19">CCFEE 6328</strain>
    </source>
</reference>
<dbReference type="InterPro" id="IPR058240">
    <property type="entry name" value="rSAM_sf"/>
</dbReference>
<dbReference type="CDD" id="cd01335">
    <property type="entry name" value="Radical_SAM"/>
    <property type="match status" value="1"/>
</dbReference>
<dbReference type="GO" id="GO:0061733">
    <property type="term" value="F:protein-lysine-acetyltransferase activity"/>
    <property type="evidence" value="ECO:0007669"/>
    <property type="project" value="UniProtKB-EC"/>
</dbReference>
<keyword evidence="7 16" id="KW-0949">S-adenosyl-L-methionine</keyword>
<feature type="domain" description="N-acetyltransferase" evidence="17">
    <location>
        <begin position="379"/>
        <end position="540"/>
    </location>
</feature>
<dbReference type="SUPFAM" id="SSF55729">
    <property type="entry name" value="Acyl-CoA N-acyltransferases (Nat)"/>
    <property type="match status" value="1"/>
</dbReference>
<evidence type="ECO:0000256" key="8">
    <source>
        <dbReference type="ARBA" id="ARBA00022694"/>
    </source>
</evidence>
<keyword evidence="5 16" id="KW-0820">tRNA-binding</keyword>
<dbReference type="PROSITE" id="PS51186">
    <property type="entry name" value="GNAT"/>
    <property type="match status" value="1"/>
</dbReference>
<keyword evidence="12 16" id="KW-0411">Iron-sulfur</keyword>
<evidence type="ECO:0000256" key="15">
    <source>
        <dbReference type="ARBA" id="ARBA00047372"/>
    </source>
</evidence>
<dbReference type="EMBL" id="JAVRRF010000020">
    <property type="protein sequence ID" value="KAK5055478.1"/>
    <property type="molecule type" value="Genomic_DNA"/>
</dbReference>